<accession>A0ABU3I9A2</accession>
<feature type="transmembrane region" description="Helical" evidence="6">
    <location>
        <begin position="21"/>
        <end position="40"/>
    </location>
</feature>
<dbReference type="RefSeq" id="WP_313272202.1">
    <property type="nucleotide sequence ID" value="NZ_JASXSX010000001.1"/>
</dbReference>
<dbReference type="Pfam" id="PF04228">
    <property type="entry name" value="Zn_peptidase"/>
    <property type="match status" value="1"/>
</dbReference>
<comment type="caution">
    <text evidence="7">The sequence shown here is derived from an EMBL/GenBank/DDBJ whole genome shotgun (WGS) entry which is preliminary data.</text>
</comment>
<gene>
    <name evidence="7" type="ORF">QS713_02580</name>
</gene>
<dbReference type="PANTHER" id="PTHR30168:SF0">
    <property type="entry name" value="INNER MEMBRANE PROTEIN"/>
    <property type="match status" value="1"/>
</dbReference>
<dbReference type="InterPro" id="IPR007343">
    <property type="entry name" value="Uncharacterised_pept_Zn_put"/>
</dbReference>
<sequence length="300" mass="32357">MSFNDNVNLDSSRVNTSRGRGRGVALGGGGLVVVIGLFIVSQVTGIDFLSMFTGGTAGSNSATQVQESQGKDLSHCKTGADANKYDECRMVATAQSLDAMWSSALSEQANVQYKKPDFNIFEDAVQTKCGAATSQVGPFYCPADNTVYLDLSFFNELSKFGAQDGPLAQEYIVAHEWGHHIQNLTGQFQTHNSQQSGAQSESVRMELQADCYAGIWVNRAAKTPDPKSGQPFLKTPTDEQIRNALSVASSIGDDHIQEQSGGKINQDSWTHGSSAQRTQWFKTGMQTGSMAHCDTFEGSL</sequence>
<keyword evidence="3 6" id="KW-1133">Transmembrane helix</keyword>
<feature type="compositionally biased region" description="Polar residues" evidence="5">
    <location>
        <begin position="1"/>
        <end position="17"/>
    </location>
</feature>
<organism evidence="7 8">
    <name type="scientific">Gleimia hominis</name>
    <dbReference type="NCBI Taxonomy" id="595468"/>
    <lineage>
        <taxon>Bacteria</taxon>
        <taxon>Bacillati</taxon>
        <taxon>Actinomycetota</taxon>
        <taxon>Actinomycetes</taxon>
        <taxon>Actinomycetales</taxon>
        <taxon>Actinomycetaceae</taxon>
        <taxon>Gleimia</taxon>
    </lineage>
</organism>
<keyword evidence="2 6" id="KW-0812">Transmembrane</keyword>
<evidence type="ECO:0000256" key="3">
    <source>
        <dbReference type="ARBA" id="ARBA00022989"/>
    </source>
</evidence>
<dbReference type="SUPFAM" id="SSF55486">
    <property type="entry name" value="Metalloproteases ('zincins'), catalytic domain"/>
    <property type="match status" value="1"/>
</dbReference>
<dbReference type="Proteomes" id="UP001247542">
    <property type="component" value="Unassembled WGS sequence"/>
</dbReference>
<evidence type="ECO:0000256" key="4">
    <source>
        <dbReference type="ARBA" id="ARBA00023136"/>
    </source>
</evidence>
<evidence type="ECO:0000313" key="8">
    <source>
        <dbReference type="Proteomes" id="UP001247542"/>
    </source>
</evidence>
<feature type="region of interest" description="Disordered" evidence="5">
    <location>
        <begin position="1"/>
        <end position="20"/>
    </location>
</feature>
<evidence type="ECO:0000256" key="6">
    <source>
        <dbReference type="SAM" id="Phobius"/>
    </source>
</evidence>
<evidence type="ECO:0000313" key="7">
    <source>
        <dbReference type="EMBL" id="MDT3766950.1"/>
    </source>
</evidence>
<reference evidence="7 8" key="1">
    <citation type="submission" date="2023-06" db="EMBL/GenBank/DDBJ databases">
        <title>Draft genome sequence of Gleimia hominis type strain CCUG 57540T.</title>
        <authorList>
            <person name="Salva-Serra F."/>
            <person name="Cardew S."/>
            <person name="Jensie Markopoulos S."/>
            <person name="Ohlen M."/>
            <person name="Inganas E."/>
            <person name="Svensson-Stadler L."/>
            <person name="Moore E.R.B."/>
        </authorList>
    </citation>
    <scope>NUCLEOTIDE SEQUENCE [LARGE SCALE GENOMIC DNA]</scope>
    <source>
        <strain evidence="7 8">CCUG 57540</strain>
    </source>
</reference>
<evidence type="ECO:0000256" key="5">
    <source>
        <dbReference type="SAM" id="MobiDB-lite"/>
    </source>
</evidence>
<dbReference type="PANTHER" id="PTHR30168">
    <property type="entry name" value="PUTATIVE MEMBRANE PROTEIN YPFJ"/>
    <property type="match status" value="1"/>
</dbReference>
<comment type="subcellular location">
    <subcellularLocation>
        <location evidence="1">Membrane</location>
        <topology evidence="1">Single-pass membrane protein</topology>
    </subcellularLocation>
</comment>
<evidence type="ECO:0000256" key="2">
    <source>
        <dbReference type="ARBA" id="ARBA00022692"/>
    </source>
</evidence>
<protein>
    <submittedName>
        <fullName evidence="7">Neutral zinc metallopeptidase</fullName>
    </submittedName>
</protein>
<dbReference type="EMBL" id="JASXSX010000001">
    <property type="protein sequence ID" value="MDT3766950.1"/>
    <property type="molecule type" value="Genomic_DNA"/>
</dbReference>
<evidence type="ECO:0000256" key="1">
    <source>
        <dbReference type="ARBA" id="ARBA00004167"/>
    </source>
</evidence>
<name>A0ABU3I9A2_9ACTO</name>
<keyword evidence="8" id="KW-1185">Reference proteome</keyword>
<proteinExistence type="predicted"/>
<keyword evidence="4 6" id="KW-0472">Membrane</keyword>